<dbReference type="RefSeq" id="WP_221832784.1">
    <property type="nucleotide sequence ID" value="NZ_JACLCB010000005.1"/>
</dbReference>
<gene>
    <name evidence="3" type="ORF">ABDD91_05660</name>
</gene>
<dbReference type="Pfam" id="PF13439">
    <property type="entry name" value="Glyco_transf_4"/>
    <property type="match status" value="1"/>
</dbReference>
<dbReference type="InterPro" id="IPR001296">
    <property type="entry name" value="Glyco_trans_1"/>
</dbReference>
<accession>A0ABD5KMA5</accession>
<feature type="domain" description="Glycosyltransferase subfamily 4-like N-terminal" evidence="2">
    <location>
        <begin position="16"/>
        <end position="176"/>
    </location>
</feature>
<evidence type="ECO:0000259" key="1">
    <source>
        <dbReference type="Pfam" id="PF00534"/>
    </source>
</evidence>
<reference evidence="3 4" key="2">
    <citation type="submission" date="2024-05" db="EMBL/GenBank/DDBJ databases">
        <authorList>
            <person name="Zheng X."/>
        </authorList>
    </citation>
    <scope>NUCLEOTIDE SEQUENCE [LARGE SCALE GENOMIC DNA]</scope>
    <source>
        <strain evidence="3 4">C4-10</strain>
    </source>
</reference>
<dbReference type="EMBL" id="JBDIVD010000001">
    <property type="protein sequence ID" value="MEN3152306.1"/>
    <property type="molecule type" value="Genomic_DNA"/>
</dbReference>
<dbReference type="EC" id="2.4.-.-" evidence="3"/>
<evidence type="ECO:0000259" key="2">
    <source>
        <dbReference type="Pfam" id="PF13439"/>
    </source>
</evidence>
<dbReference type="GO" id="GO:0016757">
    <property type="term" value="F:glycosyltransferase activity"/>
    <property type="evidence" value="ECO:0007669"/>
    <property type="project" value="UniProtKB-KW"/>
</dbReference>
<feature type="domain" description="Glycosyl transferase family 1" evidence="1">
    <location>
        <begin position="192"/>
        <end position="347"/>
    </location>
</feature>
<reference evidence="3 4" key="1">
    <citation type="submission" date="2024-05" db="EMBL/GenBank/DDBJ databases">
        <title>The mechanism of isolation and screening of efficient mineral weathering bacteria priestia aryabhattai c4-10 with weathered biotite.</title>
        <authorList>
            <person name="Yang S."/>
        </authorList>
    </citation>
    <scope>NUCLEOTIDE SEQUENCE [LARGE SCALE GENOMIC DNA]</scope>
    <source>
        <strain evidence="3 4">C4-10</strain>
    </source>
</reference>
<dbReference type="InterPro" id="IPR028098">
    <property type="entry name" value="Glyco_trans_4-like_N"/>
</dbReference>
<keyword evidence="3" id="KW-0808">Transferase</keyword>
<dbReference type="AlphaFoldDB" id="A0ABD5KMA5"/>
<dbReference type="Gene3D" id="3.40.50.2000">
    <property type="entry name" value="Glycogen Phosphorylase B"/>
    <property type="match status" value="2"/>
</dbReference>
<evidence type="ECO:0000313" key="4">
    <source>
        <dbReference type="Proteomes" id="UP001418804"/>
    </source>
</evidence>
<protein>
    <submittedName>
        <fullName evidence="3">Glycosyltransferase</fullName>
        <ecNumber evidence="3">2.4.-.-</ecNumber>
    </submittedName>
</protein>
<dbReference type="PANTHER" id="PTHR12526">
    <property type="entry name" value="GLYCOSYLTRANSFERASE"/>
    <property type="match status" value="1"/>
</dbReference>
<dbReference type="CDD" id="cd03811">
    <property type="entry name" value="GT4_GT28_WabH-like"/>
    <property type="match status" value="1"/>
</dbReference>
<name>A0ABD5KMA5_PRIAR</name>
<comment type="caution">
    <text evidence="3">The sequence shown here is derived from an EMBL/GenBank/DDBJ whole genome shotgun (WGS) entry which is preliminary data.</text>
</comment>
<sequence length="375" mass="42336">MGKKKVLFIMQSLQGGGAERVTIDLIKRLDKDKFDPSIIVVNYFGDLVSSLPKHIKVTKILSEKQKTLFHPFKVIKAVVKAAKEADLIIGSLEMTPTYLSAIASIITKKPAIGWLHINVQYYPKTNNKVHKFLINQTYPKLKLVIAVSDGTKASFKNMFPQIQVPVKRIYNPVRLEEIYSMSNQKVDLQNFSEPIILGAGRLTDMKGFDDLIKAHKYLLDNGVQNKLIILGEGEQRKDLEELIQDLKLQESVMLKGFVKNPYKYMRVANVFALSSRYEGFSVVIAEALSLGTPVVSTDCASGPAEILEGGKYGLLSPINDYKKLAININETLKLDKDELQNYRISRAQDFSFQNIVPEFEETFLQIIEGNYEINL</sequence>
<keyword evidence="3" id="KW-0328">Glycosyltransferase</keyword>
<dbReference type="Pfam" id="PF00534">
    <property type="entry name" value="Glycos_transf_1"/>
    <property type="match status" value="1"/>
</dbReference>
<proteinExistence type="predicted"/>
<dbReference type="PANTHER" id="PTHR12526:SF630">
    <property type="entry name" value="GLYCOSYLTRANSFERASE"/>
    <property type="match status" value="1"/>
</dbReference>
<dbReference type="SUPFAM" id="SSF53756">
    <property type="entry name" value="UDP-Glycosyltransferase/glycogen phosphorylase"/>
    <property type="match status" value="1"/>
</dbReference>
<organism evidence="3 4">
    <name type="scientific">Priestia aryabhattai</name>
    <name type="common">Bacillus aryabhattai</name>
    <dbReference type="NCBI Taxonomy" id="412384"/>
    <lineage>
        <taxon>Bacteria</taxon>
        <taxon>Bacillati</taxon>
        <taxon>Bacillota</taxon>
        <taxon>Bacilli</taxon>
        <taxon>Bacillales</taxon>
        <taxon>Bacillaceae</taxon>
        <taxon>Priestia</taxon>
    </lineage>
</organism>
<evidence type="ECO:0000313" key="3">
    <source>
        <dbReference type="EMBL" id="MEN3152306.1"/>
    </source>
</evidence>
<dbReference type="Proteomes" id="UP001418804">
    <property type="component" value="Unassembled WGS sequence"/>
</dbReference>